<evidence type="ECO:0000259" key="3">
    <source>
        <dbReference type="PROSITE" id="PS51747"/>
    </source>
</evidence>
<dbReference type="CDD" id="cd01284">
    <property type="entry name" value="Riboflavin_deaminase-reductase"/>
    <property type="match status" value="1"/>
</dbReference>
<dbReference type="PROSITE" id="PS51295">
    <property type="entry name" value="CRM"/>
    <property type="match status" value="1"/>
</dbReference>
<gene>
    <name evidence="4" type="ORF">DBRI1063_LOCUS16285</name>
</gene>
<feature type="domain" description="CMP/dCMP-type deaminase" evidence="3">
    <location>
        <begin position="115"/>
        <end position="290"/>
    </location>
</feature>
<dbReference type="GO" id="GO:0008835">
    <property type="term" value="F:diaminohydroxyphosphoribosylaminopyrimidine deaminase activity"/>
    <property type="evidence" value="ECO:0007669"/>
    <property type="project" value="TreeGrafter"/>
</dbReference>
<evidence type="ECO:0000256" key="1">
    <source>
        <dbReference type="PROSITE-ProRule" id="PRU00626"/>
    </source>
</evidence>
<name>A0A6U3XP72_9STRA</name>
<dbReference type="AlphaFoldDB" id="A0A6U3XP72"/>
<reference evidence="4" key="1">
    <citation type="submission" date="2021-01" db="EMBL/GenBank/DDBJ databases">
        <authorList>
            <person name="Corre E."/>
            <person name="Pelletier E."/>
            <person name="Niang G."/>
            <person name="Scheremetjew M."/>
            <person name="Finn R."/>
            <person name="Kale V."/>
            <person name="Holt S."/>
            <person name="Cochrane G."/>
            <person name="Meng A."/>
            <person name="Brown T."/>
            <person name="Cohen L."/>
        </authorList>
    </citation>
    <scope>NUCLEOTIDE SEQUENCE</scope>
    <source>
        <strain evidence="4">Pop2</strain>
    </source>
</reference>
<dbReference type="EMBL" id="HBGN01025443">
    <property type="protein sequence ID" value="CAD9340462.1"/>
    <property type="molecule type" value="Transcribed_RNA"/>
</dbReference>
<dbReference type="InterPro" id="IPR001890">
    <property type="entry name" value="RNA-binding_CRM"/>
</dbReference>
<dbReference type="InterPro" id="IPR002125">
    <property type="entry name" value="CMP_dCMP_dom"/>
</dbReference>
<evidence type="ECO:0000313" key="4">
    <source>
        <dbReference type="EMBL" id="CAD9340462.1"/>
    </source>
</evidence>
<dbReference type="PANTHER" id="PTHR11079:SF162">
    <property type="entry name" value="RIBOFLAVIN BIOSYNTHESIS PROTEIN PYRD, CHLOROPLASTIC"/>
    <property type="match status" value="1"/>
</dbReference>
<keyword evidence="1" id="KW-0694">RNA-binding</keyword>
<proteinExistence type="predicted"/>
<accession>A0A6U3XP72</accession>
<organism evidence="4">
    <name type="scientific">Ditylum brightwellii</name>
    <dbReference type="NCBI Taxonomy" id="49249"/>
    <lineage>
        <taxon>Eukaryota</taxon>
        <taxon>Sar</taxon>
        <taxon>Stramenopiles</taxon>
        <taxon>Ochrophyta</taxon>
        <taxon>Bacillariophyta</taxon>
        <taxon>Mediophyceae</taxon>
        <taxon>Lithodesmiophycidae</taxon>
        <taxon>Lithodesmiales</taxon>
        <taxon>Lithodesmiaceae</taxon>
        <taxon>Ditylum</taxon>
    </lineage>
</organism>
<dbReference type="PROSITE" id="PS51747">
    <property type="entry name" value="CYT_DCMP_DEAMINASES_2"/>
    <property type="match status" value="1"/>
</dbReference>
<evidence type="ECO:0008006" key="5">
    <source>
        <dbReference type="Google" id="ProtNLM"/>
    </source>
</evidence>
<protein>
    <recommendedName>
        <fullName evidence="5">CMP/dCMP-type deaminase domain-containing protein</fullName>
    </recommendedName>
</protein>
<dbReference type="PANTHER" id="PTHR11079">
    <property type="entry name" value="CYTOSINE DEAMINASE FAMILY MEMBER"/>
    <property type="match status" value="1"/>
</dbReference>
<evidence type="ECO:0000259" key="2">
    <source>
        <dbReference type="PROSITE" id="PS51295"/>
    </source>
</evidence>
<dbReference type="SUPFAM" id="SSF53927">
    <property type="entry name" value="Cytidine deaminase-like"/>
    <property type="match status" value="1"/>
</dbReference>
<sequence>MQNPQKQKQQQHIKKRGNVHNQMLPQYKNILISSFLLWMCLLQKQSSAFVTYSGRKSISPSFRFRTSYGTDIKNNNSNNAPFLLPTKTAVVSAAPDNGGDEEYDNEATTTMTKIARDTKYMKQALDCAKLGYGSTYPNPAVGCVIVQSSEEEGDVILGRGFHPKSGMPHAEIFALLEAAGHVEDGIQAASSVLVKTTNQDDDDEAEKELSKKVHSLLQTYIQPEGAKQLFSDIFKNDDTKTTTAYVTLEPCCHTNKQTPPCASTFLLASIDRVVVGYRDPNPYVDGGGVSVMRSNDVTVDVLNANVPIAQECSNLVRYFAKRITSPVVLNGGSSDGVENINGKKKRFLRSLAGRMKRDGSLVEIEWTGSGNNNLSSTTDADEAGDIDWEKVTSEIILNIPPSPQWVTHVDANLWDHELVLLRLGNIISKKKGVKVLGETLVNTYLKGSTIVQVVGHTVLLYRPKFPKPVITFEE</sequence>
<feature type="domain" description="CRM" evidence="2">
    <location>
        <begin position="338"/>
        <end position="473"/>
    </location>
</feature>
<dbReference type="Gene3D" id="3.40.140.10">
    <property type="entry name" value="Cytidine Deaminase, domain 2"/>
    <property type="match status" value="1"/>
</dbReference>
<dbReference type="Pfam" id="PF00383">
    <property type="entry name" value="dCMP_cyt_deam_1"/>
    <property type="match status" value="1"/>
</dbReference>
<dbReference type="InterPro" id="IPR016193">
    <property type="entry name" value="Cytidine_deaminase-like"/>
</dbReference>
<dbReference type="GO" id="GO:0003723">
    <property type="term" value="F:RNA binding"/>
    <property type="evidence" value="ECO:0007669"/>
    <property type="project" value="UniProtKB-UniRule"/>
</dbReference>